<dbReference type="UniPathway" id="UPA00359">
    <property type="reaction ID" value="UER00482"/>
</dbReference>
<keyword evidence="14" id="KW-1133">Transmembrane helix</keyword>
<comment type="caution">
    <text evidence="15">The sequence shown here is derived from an EMBL/GenBank/DDBJ whole genome shotgun (WGS) entry which is preliminary data.</text>
</comment>
<keyword evidence="9 13" id="KW-0418">Kinase</keyword>
<dbReference type="InterPro" id="IPR027417">
    <property type="entry name" value="P-loop_NTPase"/>
</dbReference>
<dbReference type="PANTHER" id="PTHR42724:SF1">
    <property type="entry name" value="TETRAACYLDISACCHARIDE 4'-KINASE, MITOCHONDRIAL-RELATED"/>
    <property type="match status" value="1"/>
</dbReference>
<comment type="catalytic activity">
    <reaction evidence="13">
        <text>a lipid A disaccharide + ATP = a lipid IVA + ADP + H(+)</text>
        <dbReference type="Rhea" id="RHEA:67840"/>
        <dbReference type="ChEBI" id="CHEBI:15378"/>
        <dbReference type="ChEBI" id="CHEBI:30616"/>
        <dbReference type="ChEBI" id="CHEBI:176343"/>
        <dbReference type="ChEBI" id="CHEBI:176425"/>
        <dbReference type="ChEBI" id="CHEBI:456216"/>
        <dbReference type="EC" id="2.7.1.130"/>
    </reaction>
</comment>
<evidence type="ECO:0000256" key="12">
    <source>
        <dbReference type="ARBA" id="ARBA00029757"/>
    </source>
</evidence>
<dbReference type="GO" id="GO:0009245">
    <property type="term" value="P:lipid A biosynthetic process"/>
    <property type="evidence" value="ECO:0007669"/>
    <property type="project" value="UniProtKB-UniRule"/>
</dbReference>
<organism evidence="15 16">
    <name type="scientific">endosymbiont of Galathealinum brachiosum</name>
    <dbReference type="NCBI Taxonomy" id="2200906"/>
    <lineage>
        <taxon>Bacteria</taxon>
        <taxon>Pseudomonadati</taxon>
        <taxon>Pseudomonadota</taxon>
        <taxon>Gammaproteobacteria</taxon>
        <taxon>sulfur-oxidizing symbionts</taxon>
    </lineage>
</organism>
<keyword evidence="7 13" id="KW-0808">Transferase</keyword>
<dbReference type="PANTHER" id="PTHR42724">
    <property type="entry name" value="TETRAACYLDISACCHARIDE 4'-KINASE"/>
    <property type="match status" value="1"/>
</dbReference>
<protein>
    <recommendedName>
        <fullName evidence="4 13">Tetraacyldisaccharide 4'-kinase</fullName>
        <ecNumber evidence="3 13">2.7.1.130</ecNumber>
    </recommendedName>
    <alternativeName>
        <fullName evidence="12 13">Lipid A 4'-kinase</fullName>
    </alternativeName>
</protein>
<accession>A0A370DGD4</accession>
<evidence type="ECO:0000256" key="9">
    <source>
        <dbReference type="ARBA" id="ARBA00022777"/>
    </source>
</evidence>
<evidence type="ECO:0000256" key="8">
    <source>
        <dbReference type="ARBA" id="ARBA00022741"/>
    </source>
</evidence>
<evidence type="ECO:0000256" key="13">
    <source>
        <dbReference type="HAMAP-Rule" id="MF_00409"/>
    </source>
</evidence>
<evidence type="ECO:0000256" key="6">
    <source>
        <dbReference type="ARBA" id="ARBA00022556"/>
    </source>
</evidence>
<reference evidence="15 16" key="1">
    <citation type="journal article" date="2018" name="ISME J.">
        <title>Endosymbiont genomes yield clues of tubeworm success.</title>
        <authorList>
            <person name="Li Y."/>
            <person name="Liles M.R."/>
            <person name="Halanych K.M."/>
        </authorList>
    </citation>
    <scope>NUCLEOTIDE SEQUENCE [LARGE SCALE GENOMIC DNA]</scope>
    <source>
        <strain evidence="15">A1464</strain>
    </source>
</reference>
<dbReference type="GO" id="GO:0005886">
    <property type="term" value="C:plasma membrane"/>
    <property type="evidence" value="ECO:0007669"/>
    <property type="project" value="TreeGrafter"/>
</dbReference>
<dbReference type="Proteomes" id="UP000254266">
    <property type="component" value="Unassembled WGS sequence"/>
</dbReference>
<evidence type="ECO:0000256" key="3">
    <source>
        <dbReference type="ARBA" id="ARBA00012071"/>
    </source>
</evidence>
<gene>
    <name evidence="13" type="primary">lpxK</name>
    <name evidence="15" type="ORF">DIZ80_07535</name>
</gene>
<keyword evidence="5 13" id="KW-0444">Lipid biosynthesis</keyword>
<evidence type="ECO:0000256" key="10">
    <source>
        <dbReference type="ARBA" id="ARBA00022840"/>
    </source>
</evidence>
<keyword evidence="8 13" id="KW-0547">Nucleotide-binding</keyword>
<keyword evidence="14" id="KW-0812">Transmembrane</keyword>
<dbReference type="InterPro" id="IPR003758">
    <property type="entry name" value="LpxK"/>
</dbReference>
<evidence type="ECO:0000256" key="14">
    <source>
        <dbReference type="SAM" id="Phobius"/>
    </source>
</evidence>
<dbReference type="EC" id="2.7.1.130" evidence="3 13"/>
<comment type="function">
    <text evidence="1 13">Transfers the gamma-phosphate of ATP to the 4'-position of a tetraacyldisaccharide 1-phosphate intermediate (termed DS-1-P) to form tetraacyldisaccharide 1,4'-bis-phosphate (lipid IVA).</text>
</comment>
<dbReference type="NCBIfam" id="TIGR00682">
    <property type="entry name" value="lpxK"/>
    <property type="match status" value="1"/>
</dbReference>
<evidence type="ECO:0000256" key="7">
    <source>
        <dbReference type="ARBA" id="ARBA00022679"/>
    </source>
</evidence>
<dbReference type="SUPFAM" id="SSF52540">
    <property type="entry name" value="P-loop containing nucleoside triphosphate hydrolases"/>
    <property type="match status" value="1"/>
</dbReference>
<dbReference type="Pfam" id="PF02606">
    <property type="entry name" value="LpxK"/>
    <property type="match status" value="1"/>
</dbReference>
<dbReference type="HAMAP" id="MF_00409">
    <property type="entry name" value="LpxK"/>
    <property type="match status" value="1"/>
</dbReference>
<evidence type="ECO:0000256" key="1">
    <source>
        <dbReference type="ARBA" id="ARBA00002274"/>
    </source>
</evidence>
<dbReference type="GO" id="GO:0005524">
    <property type="term" value="F:ATP binding"/>
    <property type="evidence" value="ECO:0007669"/>
    <property type="project" value="UniProtKB-UniRule"/>
</dbReference>
<dbReference type="GO" id="GO:0009029">
    <property type="term" value="F:lipid-A 4'-kinase activity"/>
    <property type="evidence" value="ECO:0007669"/>
    <property type="project" value="UniProtKB-UniRule"/>
</dbReference>
<proteinExistence type="inferred from homology"/>
<keyword evidence="6 13" id="KW-0441">Lipid A biosynthesis</keyword>
<name>A0A370DGD4_9GAMM</name>
<comment type="similarity">
    <text evidence="13">Belongs to the LpxK family.</text>
</comment>
<evidence type="ECO:0000313" key="16">
    <source>
        <dbReference type="Proteomes" id="UP000254266"/>
    </source>
</evidence>
<feature type="binding site" evidence="13">
    <location>
        <begin position="57"/>
        <end position="64"/>
    </location>
    <ligand>
        <name>ATP</name>
        <dbReference type="ChEBI" id="CHEBI:30616"/>
    </ligand>
</feature>
<dbReference type="EMBL" id="QFXC01000008">
    <property type="protein sequence ID" value="RDH83978.1"/>
    <property type="molecule type" value="Genomic_DNA"/>
</dbReference>
<comment type="pathway">
    <text evidence="2 13">Glycolipid biosynthesis; lipid IV(A) biosynthesis; lipid IV(A) from (3R)-3-hydroxytetradecanoyl-[acyl-carrier-protein] and UDP-N-acetyl-alpha-D-glucosamine: step 6/6.</text>
</comment>
<keyword evidence="16" id="KW-1185">Reference proteome</keyword>
<feature type="transmembrane region" description="Helical" evidence="14">
    <location>
        <begin position="6"/>
        <end position="28"/>
    </location>
</feature>
<evidence type="ECO:0000256" key="5">
    <source>
        <dbReference type="ARBA" id="ARBA00022516"/>
    </source>
</evidence>
<evidence type="ECO:0000313" key="15">
    <source>
        <dbReference type="EMBL" id="RDH83978.1"/>
    </source>
</evidence>
<dbReference type="GO" id="GO:0009244">
    <property type="term" value="P:lipopolysaccharide core region biosynthetic process"/>
    <property type="evidence" value="ECO:0007669"/>
    <property type="project" value="TreeGrafter"/>
</dbReference>
<keyword evidence="14" id="KW-0472">Membrane</keyword>
<evidence type="ECO:0000256" key="11">
    <source>
        <dbReference type="ARBA" id="ARBA00023098"/>
    </source>
</evidence>
<sequence>MKRLDYYWSSINFVSMMLLPLAGFYCFVSTLRKKLYKSGVLKSYKAPLPVIIVGNITVGGTGKTPLIIELVKQLQSRGRKPCVISRGYGGNASIWPQIVNDKSFAETVGDEPQLIFQNTGCPVVVGPNRKEDIELLIKQFDCDVVLSDDGLQHYALQRDIEISVVDAQRQFGNGFCLPSGPLRENVSRLKQLDMVLLNGGSDKEVSFVMLPNECVSVGKREADQLSLSNLSDKTVHAIAGIGNPDRFFQMLKAYNINVIPHSFEDHYMYKQTDLNFNDDCPVLMTEKDAIKCINFELSNHWSVPIEIKLSETAQLQMNQIFDSLAK</sequence>
<keyword evidence="10 13" id="KW-0067">ATP-binding</keyword>
<evidence type="ECO:0000256" key="4">
    <source>
        <dbReference type="ARBA" id="ARBA00016436"/>
    </source>
</evidence>
<keyword evidence="11 13" id="KW-0443">Lipid metabolism</keyword>
<evidence type="ECO:0000256" key="2">
    <source>
        <dbReference type="ARBA" id="ARBA00004870"/>
    </source>
</evidence>
<dbReference type="AlphaFoldDB" id="A0A370DGD4"/>